<protein>
    <submittedName>
        <fullName evidence="1">Uncharacterized protein</fullName>
    </submittedName>
</protein>
<reference evidence="1 2" key="1">
    <citation type="submission" date="2019-02" db="EMBL/GenBank/DDBJ databases">
        <title>Deep-cultivation of Planctomycetes and their phenomic and genomic characterization uncovers novel biology.</title>
        <authorList>
            <person name="Wiegand S."/>
            <person name="Jogler M."/>
            <person name="Boedeker C."/>
            <person name="Pinto D."/>
            <person name="Vollmers J."/>
            <person name="Rivas-Marin E."/>
            <person name="Kohn T."/>
            <person name="Peeters S.H."/>
            <person name="Heuer A."/>
            <person name="Rast P."/>
            <person name="Oberbeckmann S."/>
            <person name="Bunk B."/>
            <person name="Jeske O."/>
            <person name="Meyerdierks A."/>
            <person name="Storesund J.E."/>
            <person name="Kallscheuer N."/>
            <person name="Luecker S."/>
            <person name="Lage O.M."/>
            <person name="Pohl T."/>
            <person name="Merkel B.J."/>
            <person name="Hornburger P."/>
            <person name="Mueller R.-W."/>
            <person name="Bruemmer F."/>
            <person name="Labrenz M."/>
            <person name="Spormann A.M."/>
            <person name="Op den Camp H."/>
            <person name="Overmann J."/>
            <person name="Amann R."/>
            <person name="Jetten M.S.M."/>
            <person name="Mascher T."/>
            <person name="Medema M.H."/>
            <person name="Devos D.P."/>
            <person name="Kaster A.-K."/>
            <person name="Ovreas L."/>
            <person name="Rohde M."/>
            <person name="Galperin M.Y."/>
            <person name="Jogler C."/>
        </authorList>
    </citation>
    <scope>NUCLEOTIDE SEQUENCE [LARGE SCALE GENOMIC DNA]</scope>
    <source>
        <strain evidence="1 2">TBK1r</strain>
    </source>
</reference>
<accession>A0ABX5XST9</accession>
<keyword evidence="2" id="KW-1185">Reference proteome</keyword>
<sequence length="40" mass="4473">MPLTLALNELAERREPSGLNLKDRRARALPLTKVPCLTSK</sequence>
<dbReference type="EMBL" id="CP036432">
    <property type="protein sequence ID" value="QDV84470.1"/>
    <property type="molecule type" value="Genomic_DNA"/>
</dbReference>
<proteinExistence type="predicted"/>
<evidence type="ECO:0000313" key="2">
    <source>
        <dbReference type="Proteomes" id="UP000318081"/>
    </source>
</evidence>
<dbReference type="Proteomes" id="UP000318081">
    <property type="component" value="Chromosome"/>
</dbReference>
<gene>
    <name evidence="1" type="ORF">TBK1r_34190</name>
</gene>
<evidence type="ECO:0000313" key="1">
    <source>
        <dbReference type="EMBL" id="QDV84470.1"/>
    </source>
</evidence>
<organism evidence="1 2">
    <name type="scientific">Stieleria magnilauensis</name>
    <dbReference type="NCBI Taxonomy" id="2527963"/>
    <lineage>
        <taxon>Bacteria</taxon>
        <taxon>Pseudomonadati</taxon>
        <taxon>Planctomycetota</taxon>
        <taxon>Planctomycetia</taxon>
        <taxon>Pirellulales</taxon>
        <taxon>Pirellulaceae</taxon>
        <taxon>Stieleria</taxon>
    </lineage>
</organism>
<name>A0ABX5XST9_9BACT</name>